<dbReference type="GO" id="GO:0009055">
    <property type="term" value="F:electron transfer activity"/>
    <property type="evidence" value="ECO:0007669"/>
    <property type="project" value="InterPro"/>
</dbReference>
<keyword evidence="3 4" id="KW-0408">Iron</keyword>
<accession>A0A1H9QXN9</accession>
<evidence type="ECO:0000256" key="5">
    <source>
        <dbReference type="SAM" id="MobiDB-lite"/>
    </source>
</evidence>
<evidence type="ECO:0000313" key="8">
    <source>
        <dbReference type="Proteomes" id="UP000198885"/>
    </source>
</evidence>
<keyword evidence="2 4" id="KW-0479">Metal-binding</keyword>
<keyword evidence="1 4" id="KW-0349">Heme</keyword>
<feature type="region of interest" description="Disordered" evidence="5">
    <location>
        <begin position="47"/>
        <end position="74"/>
    </location>
</feature>
<dbReference type="AlphaFoldDB" id="A0A1H9QXN9"/>
<dbReference type="GO" id="GO:0020037">
    <property type="term" value="F:heme binding"/>
    <property type="evidence" value="ECO:0007669"/>
    <property type="project" value="InterPro"/>
</dbReference>
<keyword evidence="8" id="KW-1185">Reference proteome</keyword>
<dbReference type="EMBL" id="FOGU01000002">
    <property type="protein sequence ID" value="SER64995.1"/>
    <property type="molecule type" value="Genomic_DNA"/>
</dbReference>
<proteinExistence type="predicted"/>
<dbReference type="PROSITE" id="PS51257">
    <property type="entry name" value="PROKAR_LIPOPROTEIN"/>
    <property type="match status" value="1"/>
</dbReference>
<dbReference type="OrthoDB" id="5514238at2"/>
<dbReference type="InterPro" id="IPR009056">
    <property type="entry name" value="Cyt_c-like_dom"/>
</dbReference>
<protein>
    <submittedName>
        <fullName evidence="7">Cytochrome C oxidase, cbb3-type, subunit III</fullName>
    </submittedName>
</protein>
<dbReference type="RefSeq" id="WP_092688284.1">
    <property type="nucleotide sequence ID" value="NZ_FOGU01000002.1"/>
</dbReference>
<dbReference type="InterPro" id="IPR036909">
    <property type="entry name" value="Cyt_c-like_dom_sf"/>
</dbReference>
<reference evidence="7 8" key="1">
    <citation type="submission" date="2016-10" db="EMBL/GenBank/DDBJ databases">
        <authorList>
            <person name="de Groot N.N."/>
        </authorList>
    </citation>
    <scope>NUCLEOTIDE SEQUENCE [LARGE SCALE GENOMIC DNA]</scope>
    <source>
        <strain evidence="7 8">DSM 23042</strain>
    </source>
</reference>
<dbReference type="Gene3D" id="1.10.760.10">
    <property type="entry name" value="Cytochrome c-like domain"/>
    <property type="match status" value="1"/>
</dbReference>
<dbReference type="SUPFAM" id="SSF46626">
    <property type="entry name" value="Cytochrome c"/>
    <property type="match status" value="1"/>
</dbReference>
<sequence>MAQKMAWTGLGGTVALGLVLAGCAAQQMGGPSGKQLYLQNCASCHGESGRGDGPLADGLDRRPADLTRKPDIGEPFPTAHIMGYVHGYNRRDAPDEVMPQFGEDFEGQTVLYDIGDGILTPTPLPLIKVAEYVRTLQDEGGAEETPEP</sequence>
<dbReference type="GO" id="GO:0046872">
    <property type="term" value="F:metal ion binding"/>
    <property type="evidence" value="ECO:0007669"/>
    <property type="project" value="UniProtKB-KW"/>
</dbReference>
<feature type="compositionally biased region" description="Basic and acidic residues" evidence="5">
    <location>
        <begin position="58"/>
        <end position="72"/>
    </location>
</feature>
<dbReference type="STRING" id="641238.SAMN04490244_10222"/>
<evidence type="ECO:0000256" key="1">
    <source>
        <dbReference type="ARBA" id="ARBA00022617"/>
    </source>
</evidence>
<organism evidence="7 8">
    <name type="scientific">Tranquillimonas rosea</name>
    <dbReference type="NCBI Taxonomy" id="641238"/>
    <lineage>
        <taxon>Bacteria</taxon>
        <taxon>Pseudomonadati</taxon>
        <taxon>Pseudomonadota</taxon>
        <taxon>Alphaproteobacteria</taxon>
        <taxon>Rhodobacterales</taxon>
        <taxon>Roseobacteraceae</taxon>
        <taxon>Tranquillimonas</taxon>
    </lineage>
</organism>
<evidence type="ECO:0000259" key="6">
    <source>
        <dbReference type="PROSITE" id="PS51007"/>
    </source>
</evidence>
<gene>
    <name evidence="7" type="ORF">SAMN04490244_10222</name>
</gene>
<dbReference type="Pfam" id="PF00034">
    <property type="entry name" value="Cytochrom_C"/>
    <property type="match status" value="1"/>
</dbReference>
<dbReference type="Proteomes" id="UP000198885">
    <property type="component" value="Unassembled WGS sequence"/>
</dbReference>
<feature type="domain" description="Cytochrome c" evidence="6">
    <location>
        <begin position="28"/>
        <end position="137"/>
    </location>
</feature>
<evidence type="ECO:0000256" key="4">
    <source>
        <dbReference type="PROSITE-ProRule" id="PRU00433"/>
    </source>
</evidence>
<evidence type="ECO:0000313" key="7">
    <source>
        <dbReference type="EMBL" id="SER64995.1"/>
    </source>
</evidence>
<evidence type="ECO:0000256" key="2">
    <source>
        <dbReference type="ARBA" id="ARBA00022723"/>
    </source>
</evidence>
<name>A0A1H9QXN9_9RHOB</name>
<evidence type="ECO:0000256" key="3">
    <source>
        <dbReference type="ARBA" id="ARBA00023004"/>
    </source>
</evidence>
<dbReference type="PROSITE" id="PS51007">
    <property type="entry name" value="CYTC"/>
    <property type="match status" value="1"/>
</dbReference>